<dbReference type="Gene3D" id="1.10.3720.10">
    <property type="entry name" value="MetI-like"/>
    <property type="match status" value="1"/>
</dbReference>
<comment type="similarity">
    <text evidence="7">Belongs to the binding-protein-dependent transport system permease family.</text>
</comment>
<dbReference type="InterPro" id="IPR045621">
    <property type="entry name" value="BPD_transp_1_N"/>
</dbReference>
<comment type="subcellular location">
    <subcellularLocation>
        <location evidence="1 7">Cell membrane</location>
        <topology evidence="1 7">Multi-pass membrane protein</topology>
    </subcellularLocation>
</comment>
<keyword evidence="3" id="KW-1003">Cell membrane</keyword>
<keyword evidence="5 7" id="KW-1133">Transmembrane helix</keyword>
<feature type="transmembrane region" description="Helical" evidence="7">
    <location>
        <begin position="103"/>
        <end position="126"/>
    </location>
</feature>
<dbReference type="InterPro" id="IPR035906">
    <property type="entry name" value="MetI-like_sf"/>
</dbReference>
<evidence type="ECO:0000313" key="9">
    <source>
        <dbReference type="EMBL" id="MFC1851031.1"/>
    </source>
</evidence>
<sequence length="325" mass="37078">MFNYSIRRVLYLIPTLFGITLVTFLVISLAPGDPVSLQQSGLMNANFSQKAYDDMRRLYGLDKPLHVRYFIWLDRFVRFDFGNSFSDNRPVTEKIMEKLPATLVLNIISMFLTISIAVPAGILSAMKHKSVYDKISGLIFYMLYSLPNFWLALLLITLLGLKLDLLPIYGIESDQSATLTFFPWLWDRILHLILPVTCLTLGGFAYLSRFCRGILLEVIRQDYIRTAWAKGLNKRTVILKHAFRNALIPLVTLFALMVPLLVSGSVILEYIFNWPGIGQLYFNAIMSRDYPTIMGLSVISAILVLISNLLADLLYALIDPRIMYK</sequence>
<evidence type="ECO:0000256" key="6">
    <source>
        <dbReference type="ARBA" id="ARBA00023136"/>
    </source>
</evidence>
<evidence type="ECO:0000256" key="4">
    <source>
        <dbReference type="ARBA" id="ARBA00022692"/>
    </source>
</evidence>
<evidence type="ECO:0000256" key="3">
    <source>
        <dbReference type="ARBA" id="ARBA00022475"/>
    </source>
</evidence>
<evidence type="ECO:0000256" key="5">
    <source>
        <dbReference type="ARBA" id="ARBA00022989"/>
    </source>
</evidence>
<dbReference type="Pfam" id="PF19300">
    <property type="entry name" value="BPD_transp_1_N"/>
    <property type="match status" value="1"/>
</dbReference>
<evidence type="ECO:0000256" key="2">
    <source>
        <dbReference type="ARBA" id="ARBA00022448"/>
    </source>
</evidence>
<feature type="transmembrane region" description="Helical" evidence="7">
    <location>
        <begin position="247"/>
        <end position="272"/>
    </location>
</feature>
<reference evidence="9 10" key="1">
    <citation type="submission" date="2024-09" db="EMBL/GenBank/DDBJ databases">
        <title>Laminarin stimulates single cell rates of sulfate reduction while oxygen inhibits transcriptomic activity in coastal marine sediment.</title>
        <authorList>
            <person name="Lindsay M."/>
            <person name="Orcutt B."/>
            <person name="Emerson D."/>
            <person name="Stepanauskas R."/>
            <person name="D'Angelo T."/>
        </authorList>
    </citation>
    <scope>NUCLEOTIDE SEQUENCE [LARGE SCALE GENOMIC DNA]</scope>
    <source>
        <strain evidence="9">SAG AM-311-K15</strain>
    </source>
</reference>
<evidence type="ECO:0000259" key="8">
    <source>
        <dbReference type="PROSITE" id="PS50928"/>
    </source>
</evidence>
<name>A0ABV6YXV1_UNCC1</name>
<keyword evidence="4 7" id="KW-0812">Transmembrane</keyword>
<dbReference type="SUPFAM" id="SSF161098">
    <property type="entry name" value="MetI-like"/>
    <property type="match status" value="1"/>
</dbReference>
<accession>A0ABV6YXV1</accession>
<evidence type="ECO:0000313" key="10">
    <source>
        <dbReference type="Proteomes" id="UP001594351"/>
    </source>
</evidence>
<dbReference type="Pfam" id="PF00528">
    <property type="entry name" value="BPD_transp_1"/>
    <property type="match status" value="1"/>
</dbReference>
<comment type="caution">
    <text evidence="9">The sequence shown here is derived from an EMBL/GenBank/DDBJ whole genome shotgun (WGS) entry which is preliminary data.</text>
</comment>
<dbReference type="Proteomes" id="UP001594351">
    <property type="component" value="Unassembled WGS sequence"/>
</dbReference>
<dbReference type="EMBL" id="JBHPBY010000145">
    <property type="protein sequence ID" value="MFC1851031.1"/>
    <property type="molecule type" value="Genomic_DNA"/>
</dbReference>
<proteinExistence type="inferred from homology"/>
<evidence type="ECO:0000256" key="7">
    <source>
        <dbReference type="RuleBase" id="RU363032"/>
    </source>
</evidence>
<feature type="transmembrane region" description="Helical" evidence="7">
    <location>
        <begin position="138"/>
        <end position="161"/>
    </location>
</feature>
<dbReference type="CDD" id="cd06261">
    <property type="entry name" value="TM_PBP2"/>
    <property type="match status" value="1"/>
</dbReference>
<dbReference type="InterPro" id="IPR000515">
    <property type="entry name" value="MetI-like"/>
</dbReference>
<feature type="transmembrane region" description="Helical" evidence="7">
    <location>
        <begin position="9"/>
        <end position="30"/>
    </location>
</feature>
<gene>
    <name evidence="9" type="ORF">ACFL27_12625</name>
</gene>
<dbReference type="PANTHER" id="PTHR43163:SF6">
    <property type="entry name" value="DIPEPTIDE TRANSPORT SYSTEM PERMEASE PROTEIN DPPB-RELATED"/>
    <property type="match status" value="1"/>
</dbReference>
<feature type="transmembrane region" description="Helical" evidence="7">
    <location>
        <begin position="189"/>
        <end position="207"/>
    </location>
</feature>
<protein>
    <submittedName>
        <fullName evidence="9">ABC transporter permease</fullName>
    </submittedName>
</protein>
<dbReference type="PANTHER" id="PTHR43163">
    <property type="entry name" value="DIPEPTIDE TRANSPORT SYSTEM PERMEASE PROTEIN DPPB-RELATED"/>
    <property type="match status" value="1"/>
</dbReference>
<evidence type="ECO:0000256" key="1">
    <source>
        <dbReference type="ARBA" id="ARBA00004651"/>
    </source>
</evidence>
<feature type="transmembrane region" description="Helical" evidence="7">
    <location>
        <begin position="292"/>
        <end position="318"/>
    </location>
</feature>
<organism evidence="9 10">
    <name type="scientific">candidate division CSSED10-310 bacterium</name>
    <dbReference type="NCBI Taxonomy" id="2855610"/>
    <lineage>
        <taxon>Bacteria</taxon>
        <taxon>Bacteria division CSSED10-310</taxon>
    </lineage>
</organism>
<keyword evidence="10" id="KW-1185">Reference proteome</keyword>
<keyword evidence="2 7" id="KW-0813">Transport</keyword>
<feature type="domain" description="ABC transmembrane type-1" evidence="8">
    <location>
        <begin position="99"/>
        <end position="311"/>
    </location>
</feature>
<dbReference type="PROSITE" id="PS50928">
    <property type="entry name" value="ABC_TM1"/>
    <property type="match status" value="1"/>
</dbReference>
<keyword evidence="6 7" id="KW-0472">Membrane</keyword>